<protein>
    <submittedName>
        <fullName evidence="1">Uncharacterized protein</fullName>
    </submittedName>
</protein>
<proteinExistence type="predicted"/>
<dbReference type="InterPro" id="IPR044840">
    <property type="entry name" value="Nup188"/>
</dbReference>
<dbReference type="GO" id="GO:0044611">
    <property type="term" value="C:nuclear pore inner ring"/>
    <property type="evidence" value="ECO:0007669"/>
    <property type="project" value="TreeGrafter"/>
</dbReference>
<dbReference type="AlphaFoldDB" id="A0A3B4UMG3"/>
<dbReference type="GeneTree" id="ENSGT00390000005742"/>
<organism evidence="1 2">
    <name type="scientific">Seriola dumerili</name>
    <name type="common">Greater amberjack</name>
    <name type="synonym">Caranx dumerili</name>
    <dbReference type="NCBI Taxonomy" id="41447"/>
    <lineage>
        <taxon>Eukaryota</taxon>
        <taxon>Metazoa</taxon>
        <taxon>Chordata</taxon>
        <taxon>Craniata</taxon>
        <taxon>Vertebrata</taxon>
        <taxon>Euteleostomi</taxon>
        <taxon>Actinopterygii</taxon>
        <taxon>Neopterygii</taxon>
        <taxon>Teleostei</taxon>
        <taxon>Neoteleostei</taxon>
        <taxon>Acanthomorphata</taxon>
        <taxon>Carangaria</taxon>
        <taxon>Carangiformes</taxon>
        <taxon>Carangidae</taxon>
        <taxon>Seriola</taxon>
    </lineage>
</organism>
<reference evidence="1" key="2">
    <citation type="submission" date="2025-09" db="UniProtKB">
        <authorList>
            <consortium name="Ensembl"/>
        </authorList>
    </citation>
    <scope>IDENTIFICATION</scope>
</reference>
<evidence type="ECO:0000313" key="2">
    <source>
        <dbReference type="Proteomes" id="UP000261420"/>
    </source>
</evidence>
<accession>A0A3B4UMG3</accession>
<dbReference type="GO" id="GO:0006405">
    <property type="term" value="P:RNA export from nucleus"/>
    <property type="evidence" value="ECO:0007669"/>
    <property type="project" value="TreeGrafter"/>
</dbReference>
<dbReference type="Proteomes" id="UP000261420">
    <property type="component" value="Unplaced"/>
</dbReference>
<keyword evidence="2" id="KW-1185">Reference proteome</keyword>
<dbReference type="PANTHER" id="PTHR31431:SF1">
    <property type="entry name" value="NUCLEOPORIN NUP188"/>
    <property type="match status" value="1"/>
</dbReference>
<dbReference type="PANTHER" id="PTHR31431">
    <property type="entry name" value="NUCLEOPORIN NUP188 HOMOLOG"/>
    <property type="match status" value="1"/>
</dbReference>
<name>A0A3B4UMG3_SERDU</name>
<evidence type="ECO:0000313" key="1">
    <source>
        <dbReference type="Ensembl" id="ENSSDUP00000019891.1"/>
    </source>
</evidence>
<dbReference type="OMA" id="CEKLWTI"/>
<reference evidence="1" key="1">
    <citation type="submission" date="2025-08" db="UniProtKB">
        <authorList>
            <consortium name="Ensembl"/>
        </authorList>
    </citation>
    <scope>IDENTIFICATION</scope>
</reference>
<dbReference type="GO" id="GO:0006606">
    <property type="term" value="P:protein import into nucleus"/>
    <property type="evidence" value="ECO:0007669"/>
    <property type="project" value="TreeGrafter"/>
</dbReference>
<sequence>MWTHSTTAKTTVDSTCTGLICMAAGGGSCRELWTILLGRSALREPAQIEAELDRHWDRLHQGLSYYKPPSSSSAGKVKENKDVAQPLKDFGLRISKLLGLDEQQSVQLLQCYLQEDYRGTGDSLKVCLLH</sequence>
<dbReference type="STRING" id="41447.ENSSDUP00000019891"/>
<dbReference type="GO" id="GO:0017056">
    <property type="term" value="F:structural constituent of nuclear pore"/>
    <property type="evidence" value="ECO:0007669"/>
    <property type="project" value="InterPro"/>
</dbReference>
<dbReference type="Ensembl" id="ENSSDUT00000020242.1">
    <property type="protein sequence ID" value="ENSSDUP00000019891.1"/>
    <property type="gene ID" value="ENSSDUG00000014459.1"/>
</dbReference>